<feature type="compositionally biased region" description="Polar residues" evidence="1">
    <location>
        <begin position="1"/>
        <end position="11"/>
    </location>
</feature>
<proteinExistence type="predicted"/>
<dbReference type="Proteomes" id="UP001160148">
    <property type="component" value="Unassembled WGS sequence"/>
</dbReference>
<comment type="caution">
    <text evidence="2">The sequence shown here is derived from an EMBL/GenBank/DDBJ whole genome shotgun (WGS) entry which is preliminary data.</text>
</comment>
<feature type="compositionally biased region" description="Basic and acidic residues" evidence="1">
    <location>
        <begin position="67"/>
        <end position="92"/>
    </location>
</feature>
<keyword evidence="3" id="KW-1185">Reference proteome</keyword>
<dbReference type="AlphaFoldDB" id="A0AAV0WUH6"/>
<reference evidence="2 3" key="1">
    <citation type="submission" date="2023-01" db="EMBL/GenBank/DDBJ databases">
        <authorList>
            <person name="Whitehead M."/>
        </authorList>
    </citation>
    <scope>NUCLEOTIDE SEQUENCE [LARGE SCALE GENOMIC DNA]</scope>
</reference>
<accession>A0AAV0WUH6</accession>
<name>A0AAV0WUH6_9HEMI</name>
<sequence length="101" mass="11161">MTFIHLSSQGVNDPKTPEVVELQDKKPEVTEKDGQTPVTDKDDNKAPLETMKRSVYSSSKMFPVLHGTDKDDNKAPLETDVEESSKKEEDAKITQAAEAGK</sequence>
<evidence type="ECO:0000313" key="3">
    <source>
        <dbReference type="Proteomes" id="UP001160148"/>
    </source>
</evidence>
<gene>
    <name evidence="2" type="ORF">MEUPH1_LOCUS14611</name>
</gene>
<evidence type="ECO:0000256" key="1">
    <source>
        <dbReference type="SAM" id="MobiDB-lite"/>
    </source>
</evidence>
<feature type="compositionally biased region" description="Basic and acidic residues" evidence="1">
    <location>
        <begin position="15"/>
        <end position="52"/>
    </location>
</feature>
<protein>
    <submittedName>
        <fullName evidence="2">Uncharacterized protein</fullName>
    </submittedName>
</protein>
<feature type="region of interest" description="Disordered" evidence="1">
    <location>
        <begin position="1"/>
        <end position="101"/>
    </location>
</feature>
<dbReference type="EMBL" id="CARXXK010000002">
    <property type="protein sequence ID" value="CAI6359177.1"/>
    <property type="molecule type" value="Genomic_DNA"/>
</dbReference>
<evidence type="ECO:0000313" key="2">
    <source>
        <dbReference type="EMBL" id="CAI6359177.1"/>
    </source>
</evidence>
<organism evidence="2 3">
    <name type="scientific">Macrosiphum euphorbiae</name>
    <name type="common">potato aphid</name>
    <dbReference type="NCBI Taxonomy" id="13131"/>
    <lineage>
        <taxon>Eukaryota</taxon>
        <taxon>Metazoa</taxon>
        <taxon>Ecdysozoa</taxon>
        <taxon>Arthropoda</taxon>
        <taxon>Hexapoda</taxon>
        <taxon>Insecta</taxon>
        <taxon>Pterygota</taxon>
        <taxon>Neoptera</taxon>
        <taxon>Paraneoptera</taxon>
        <taxon>Hemiptera</taxon>
        <taxon>Sternorrhyncha</taxon>
        <taxon>Aphidomorpha</taxon>
        <taxon>Aphidoidea</taxon>
        <taxon>Aphididae</taxon>
        <taxon>Macrosiphini</taxon>
        <taxon>Macrosiphum</taxon>
    </lineage>
</organism>